<name>A0AAV4UHQ4_9ARAC</name>
<evidence type="ECO:0000313" key="3">
    <source>
        <dbReference type="Proteomes" id="UP001054837"/>
    </source>
</evidence>
<dbReference type="Proteomes" id="UP001054837">
    <property type="component" value="Unassembled WGS sequence"/>
</dbReference>
<keyword evidence="3" id="KW-1185">Reference proteome</keyword>
<comment type="caution">
    <text evidence="2">The sequence shown here is derived from an EMBL/GenBank/DDBJ whole genome shotgun (WGS) entry which is preliminary data.</text>
</comment>
<sequence length="106" mass="11683">MVYRFHELMTFWKSLLYINTAKHKQHALVAQKLRSAYIPTCPYGPLSVGIAAIPALLVTPSVEHWPWHGSLITPAPLPANSTTHTTYNRVGSPTFPTNSASRASVV</sequence>
<gene>
    <name evidence="2" type="ORF">CDAR_89251</name>
</gene>
<feature type="region of interest" description="Disordered" evidence="1">
    <location>
        <begin position="86"/>
        <end position="106"/>
    </location>
</feature>
<proteinExistence type="predicted"/>
<organism evidence="2 3">
    <name type="scientific">Caerostris darwini</name>
    <dbReference type="NCBI Taxonomy" id="1538125"/>
    <lineage>
        <taxon>Eukaryota</taxon>
        <taxon>Metazoa</taxon>
        <taxon>Ecdysozoa</taxon>
        <taxon>Arthropoda</taxon>
        <taxon>Chelicerata</taxon>
        <taxon>Arachnida</taxon>
        <taxon>Araneae</taxon>
        <taxon>Araneomorphae</taxon>
        <taxon>Entelegynae</taxon>
        <taxon>Araneoidea</taxon>
        <taxon>Araneidae</taxon>
        <taxon>Caerostris</taxon>
    </lineage>
</organism>
<protein>
    <submittedName>
        <fullName evidence="2">Uncharacterized protein</fullName>
    </submittedName>
</protein>
<accession>A0AAV4UHQ4</accession>
<evidence type="ECO:0000256" key="1">
    <source>
        <dbReference type="SAM" id="MobiDB-lite"/>
    </source>
</evidence>
<dbReference type="AlphaFoldDB" id="A0AAV4UHQ4"/>
<dbReference type="EMBL" id="BPLQ01011314">
    <property type="protein sequence ID" value="GIY57276.1"/>
    <property type="molecule type" value="Genomic_DNA"/>
</dbReference>
<evidence type="ECO:0000313" key="2">
    <source>
        <dbReference type="EMBL" id="GIY57276.1"/>
    </source>
</evidence>
<reference evidence="2 3" key="1">
    <citation type="submission" date="2021-06" db="EMBL/GenBank/DDBJ databases">
        <title>Caerostris darwini draft genome.</title>
        <authorList>
            <person name="Kono N."/>
            <person name="Arakawa K."/>
        </authorList>
    </citation>
    <scope>NUCLEOTIDE SEQUENCE [LARGE SCALE GENOMIC DNA]</scope>
</reference>